<dbReference type="InterPro" id="IPR002156">
    <property type="entry name" value="RNaseH_domain"/>
</dbReference>
<sequence length="217" mass="23702">MEAVTRRGLPPCGITGDLFSWVCWNIWTTRNRLLFEDRPASALQTITRALADAREWTLAQGSASTPPKTTQIHRRPLTLPPDTVVCNTDVAWKGETSAAGLAWIFDSSSPLSISKGCQFHDRLSSVLVAEGLAVREALSHALHLGITNIWVRSDSLSLIRAIGSIIKPRDLYGILSDIESLSSAFSFCFFSFVPRGENGHADCSAKSCLHSKTSSWA</sequence>
<gene>
    <name evidence="2" type="primary">A08g507660.1_BraROA</name>
    <name evidence="2" type="ORF">IGI04_031006</name>
</gene>
<dbReference type="InterPro" id="IPR052929">
    <property type="entry name" value="RNase_H-like_EbsB-rel"/>
</dbReference>
<protein>
    <recommendedName>
        <fullName evidence="1">RNase H type-1 domain-containing protein</fullName>
    </recommendedName>
</protein>
<dbReference type="SUPFAM" id="SSF53098">
    <property type="entry name" value="Ribonuclease H-like"/>
    <property type="match status" value="1"/>
</dbReference>
<dbReference type="Pfam" id="PF13456">
    <property type="entry name" value="RVT_3"/>
    <property type="match status" value="1"/>
</dbReference>
<keyword evidence="3" id="KW-1185">Reference proteome</keyword>
<accession>A0ABQ7LTY0</accession>
<organism evidence="2 3">
    <name type="scientific">Brassica rapa subsp. trilocularis</name>
    <dbReference type="NCBI Taxonomy" id="1813537"/>
    <lineage>
        <taxon>Eukaryota</taxon>
        <taxon>Viridiplantae</taxon>
        <taxon>Streptophyta</taxon>
        <taxon>Embryophyta</taxon>
        <taxon>Tracheophyta</taxon>
        <taxon>Spermatophyta</taxon>
        <taxon>Magnoliopsida</taxon>
        <taxon>eudicotyledons</taxon>
        <taxon>Gunneridae</taxon>
        <taxon>Pentapetalae</taxon>
        <taxon>rosids</taxon>
        <taxon>malvids</taxon>
        <taxon>Brassicales</taxon>
        <taxon>Brassicaceae</taxon>
        <taxon>Brassiceae</taxon>
        <taxon>Brassica</taxon>
    </lineage>
</organism>
<dbReference type="InterPro" id="IPR036397">
    <property type="entry name" value="RNaseH_sf"/>
</dbReference>
<dbReference type="Proteomes" id="UP000823674">
    <property type="component" value="Chromosome A08"/>
</dbReference>
<evidence type="ECO:0000313" key="2">
    <source>
        <dbReference type="EMBL" id="KAG5389465.1"/>
    </source>
</evidence>
<dbReference type="EMBL" id="JADBGQ010000007">
    <property type="protein sequence ID" value="KAG5389465.1"/>
    <property type="molecule type" value="Genomic_DNA"/>
</dbReference>
<evidence type="ECO:0000259" key="1">
    <source>
        <dbReference type="Pfam" id="PF13456"/>
    </source>
</evidence>
<dbReference type="CDD" id="cd06222">
    <property type="entry name" value="RNase_H_like"/>
    <property type="match status" value="1"/>
</dbReference>
<reference evidence="2 3" key="1">
    <citation type="submission" date="2021-03" db="EMBL/GenBank/DDBJ databases">
        <authorList>
            <person name="King G.J."/>
            <person name="Bancroft I."/>
            <person name="Baten A."/>
            <person name="Bloomfield J."/>
            <person name="Borpatragohain P."/>
            <person name="He Z."/>
            <person name="Irish N."/>
            <person name="Irwin J."/>
            <person name="Liu K."/>
            <person name="Mauleon R.P."/>
            <person name="Moore J."/>
            <person name="Morris R."/>
            <person name="Ostergaard L."/>
            <person name="Wang B."/>
            <person name="Wells R."/>
        </authorList>
    </citation>
    <scope>NUCLEOTIDE SEQUENCE [LARGE SCALE GENOMIC DNA]</scope>
    <source>
        <strain evidence="2">R-o-18</strain>
        <tissue evidence="2">Leaf</tissue>
    </source>
</reference>
<dbReference type="Gene3D" id="3.30.420.10">
    <property type="entry name" value="Ribonuclease H-like superfamily/Ribonuclease H"/>
    <property type="match status" value="1"/>
</dbReference>
<dbReference type="PANTHER" id="PTHR47074">
    <property type="entry name" value="BNAC02G40300D PROTEIN"/>
    <property type="match status" value="1"/>
</dbReference>
<dbReference type="InterPro" id="IPR044730">
    <property type="entry name" value="RNase_H-like_dom_plant"/>
</dbReference>
<comment type="caution">
    <text evidence="2">The sequence shown here is derived from an EMBL/GenBank/DDBJ whole genome shotgun (WGS) entry which is preliminary data.</text>
</comment>
<dbReference type="PANTHER" id="PTHR47074:SF49">
    <property type="entry name" value="POLYNUCLEOTIDYL TRANSFERASE, RIBONUCLEASE H-LIKE SUPERFAMILY PROTEIN"/>
    <property type="match status" value="1"/>
</dbReference>
<proteinExistence type="predicted"/>
<feature type="domain" description="RNase H type-1" evidence="1">
    <location>
        <begin position="87"/>
        <end position="208"/>
    </location>
</feature>
<name>A0ABQ7LTY0_BRACM</name>
<dbReference type="InterPro" id="IPR012337">
    <property type="entry name" value="RNaseH-like_sf"/>
</dbReference>
<evidence type="ECO:0000313" key="3">
    <source>
        <dbReference type="Proteomes" id="UP000823674"/>
    </source>
</evidence>